<name>H2YTU4_CIOSA</name>
<evidence type="ECO:0000313" key="3">
    <source>
        <dbReference type="Proteomes" id="UP000007875"/>
    </source>
</evidence>
<accession>H2YTU4</accession>
<protein>
    <submittedName>
        <fullName evidence="2">Uncharacterized protein</fullName>
    </submittedName>
</protein>
<dbReference type="HOGENOM" id="CLU_2391526_0_0_1"/>
<keyword evidence="3" id="KW-1185">Reference proteome</keyword>
<reference evidence="2" key="3">
    <citation type="submission" date="2025-09" db="UniProtKB">
        <authorList>
            <consortium name="Ensembl"/>
        </authorList>
    </citation>
    <scope>IDENTIFICATION</scope>
</reference>
<keyword evidence="1" id="KW-0472">Membrane</keyword>
<keyword evidence="1" id="KW-0812">Transmembrane</keyword>
<sequence length="94" mass="10489">VHEENFLFLLLVIFALVISTNFKSFCFVNDGSSVFLFFENSSCFVHNLGPFGVLVATVGLSLLNRNLGNESRSMRRKTRTCARSNDALSGFCML</sequence>
<keyword evidence="1" id="KW-1133">Transmembrane helix</keyword>
<dbReference type="Proteomes" id="UP000007875">
    <property type="component" value="Unassembled WGS sequence"/>
</dbReference>
<organism evidence="2 3">
    <name type="scientific">Ciona savignyi</name>
    <name type="common">Pacific transparent sea squirt</name>
    <dbReference type="NCBI Taxonomy" id="51511"/>
    <lineage>
        <taxon>Eukaryota</taxon>
        <taxon>Metazoa</taxon>
        <taxon>Chordata</taxon>
        <taxon>Tunicata</taxon>
        <taxon>Ascidiacea</taxon>
        <taxon>Phlebobranchia</taxon>
        <taxon>Cionidae</taxon>
        <taxon>Ciona</taxon>
    </lineage>
</organism>
<evidence type="ECO:0000313" key="2">
    <source>
        <dbReference type="Ensembl" id="ENSCSAVP00000008754.1"/>
    </source>
</evidence>
<dbReference type="AlphaFoldDB" id="H2YTU4"/>
<proteinExistence type="predicted"/>
<dbReference type="InParanoid" id="H2YTU4"/>
<reference evidence="3" key="1">
    <citation type="submission" date="2003-08" db="EMBL/GenBank/DDBJ databases">
        <authorList>
            <person name="Birren B."/>
            <person name="Nusbaum C."/>
            <person name="Abebe A."/>
            <person name="Abouelleil A."/>
            <person name="Adekoya E."/>
            <person name="Ait-zahra M."/>
            <person name="Allen N."/>
            <person name="Allen T."/>
            <person name="An P."/>
            <person name="Anderson M."/>
            <person name="Anderson S."/>
            <person name="Arachchi H."/>
            <person name="Armbruster J."/>
            <person name="Bachantsang P."/>
            <person name="Baldwin J."/>
            <person name="Barry A."/>
            <person name="Bayul T."/>
            <person name="Blitshsteyn B."/>
            <person name="Bloom T."/>
            <person name="Blye J."/>
            <person name="Boguslavskiy L."/>
            <person name="Borowsky M."/>
            <person name="Boukhgalter B."/>
            <person name="Brunache A."/>
            <person name="Butler J."/>
            <person name="Calixte N."/>
            <person name="Calvo S."/>
            <person name="Camarata J."/>
            <person name="Campo K."/>
            <person name="Chang J."/>
            <person name="Cheshatsang Y."/>
            <person name="Citroen M."/>
            <person name="Collymore A."/>
            <person name="Considine T."/>
            <person name="Cook A."/>
            <person name="Cooke P."/>
            <person name="Corum B."/>
            <person name="Cuomo C."/>
            <person name="David R."/>
            <person name="Dawoe T."/>
            <person name="Degray S."/>
            <person name="Dodge S."/>
            <person name="Dooley K."/>
            <person name="Dorje P."/>
            <person name="Dorjee K."/>
            <person name="Dorris L."/>
            <person name="Duffey N."/>
            <person name="Dupes A."/>
            <person name="Elkins T."/>
            <person name="Engels R."/>
            <person name="Erickson J."/>
            <person name="Farina A."/>
            <person name="Faro S."/>
            <person name="Ferreira P."/>
            <person name="Fischer H."/>
            <person name="Fitzgerald M."/>
            <person name="Foley K."/>
            <person name="Gage D."/>
            <person name="Galagan J."/>
            <person name="Gearin G."/>
            <person name="Gnerre S."/>
            <person name="Gnirke A."/>
            <person name="Goyette A."/>
            <person name="Graham J."/>
            <person name="Grandbois E."/>
            <person name="Gyaltsen K."/>
            <person name="Hafez N."/>
            <person name="Hagopian D."/>
            <person name="Hagos B."/>
            <person name="Hall J."/>
            <person name="Hatcher B."/>
            <person name="Heller A."/>
            <person name="Higgins H."/>
            <person name="Honan T."/>
            <person name="Horn A."/>
            <person name="Houde N."/>
            <person name="Hughes L."/>
            <person name="Hulme W."/>
            <person name="Husby E."/>
            <person name="Iliev I."/>
            <person name="Jaffe D."/>
            <person name="Jones C."/>
            <person name="Kamal M."/>
            <person name="Kamat A."/>
            <person name="Kamvysselis M."/>
            <person name="Karlsson E."/>
            <person name="Kells C."/>
            <person name="Kieu A."/>
            <person name="Kisner P."/>
            <person name="Kodira C."/>
            <person name="Kulbokas E."/>
            <person name="Labutti K."/>
            <person name="Lama D."/>
            <person name="Landers T."/>
            <person name="Leger J."/>
            <person name="Levine S."/>
            <person name="Lewis D."/>
            <person name="Lewis T."/>
            <person name="Lindblad-toh K."/>
            <person name="Liu X."/>
            <person name="Lokyitsang T."/>
            <person name="Lokyitsang Y."/>
            <person name="Lucien O."/>
            <person name="Lui A."/>
            <person name="Ma L.J."/>
            <person name="Mabbitt R."/>
            <person name="Macdonald J."/>
            <person name="Maclean C."/>
            <person name="Major J."/>
            <person name="Manning J."/>
            <person name="Marabella R."/>
            <person name="Maru K."/>
            <person name="Matthews C."/>
            <person name="Mauceli E."/>
            <person name="Mccarthy M."/>
            <person name="Mcdonough S."/>
            <person name="Mcghee T."/>
            <person name="Meldrim J."/>
            <person name="Meneus L."/>
            <person name="Mesirov J."/>
            <person name="Mihalev A."/>
            <person name="Mihova T."/>
            <person name="Mikkelsen T."/>
            <person name="Mlenga V."/>
            <person name="Moru K."/>
            <person name="Mozes J."/>
            <person name="Mulrain L."/>
            <person name="Munson G."/>
            <person name="Naylor J."/>
            <person name="Newes C."/>
            <person name="Nguyen C."/>
            <person name="Nguyen N."/>
            <person name="Nguyen T."/>
            <person name="Nicol R."/>
            <person name="Nielsen C."/>
            <person name="Nizzari M."/>
            <person name="Norbu C."/>
            <person name="Norbu N."/>
            <person name="O'donnell P."/>
            <person name="Okoawo O."/>
            <person name="O'leary S."/>
            <person name="Omotosho B."/>
            <person name="O'neill K."/>
            <person name="Osman S."/>
            <person name="Parker S."/>
            <person name="Perrin D."/>
            <person name="Phunkhang P."/>
            <person name="Piqani B."/>
            <person name="Purcell S."/>
            <person name="Rachupka T."/>
            <person name="Ramasamy U."/>
            <person name="Rameau R."/>
            <person name="Ray V."/>
            <person name="Raymond C."/>
            <person name="Retta R."/>
            <person name="Richardson S."/>
            <person name="Rise C."/>
            <person name="Rodriguez J."/>
            <person name="Rogers J."/>
            <person name="Rogov P."/>
            <person name="Rutman M."/>
            <person name="Schupbach R."/>
            <person name="Seaman C."/>
            <person name="Settipalli S."/>
            <person name="Sharpe T."/>
            <person name="Sheridan J."/>
            <person name="Sherpa N."/>
            <person name="Shi J."/>
            <person name="Smirnov S."/>
            <person name="Smith C."/>
            <person name="Sougnez C."/>
            <person name="Spencer B."/>
            <person name="Stalker J."/>
            <person name="Stange-thomann N."/>
            <person name="Stavropoulos S."/>
            <person name="Stetson K."/>
            <person name="Stone C."/>
            <person name="Stone S."/>
            <person name="Stubbs M."/>
            <person name="Talamas J."/>
            <person name="Tchuinga P."/>
            <person name="Tenzing P."/>
            <person name="Tesfaye S."/>
            <person name="Theodore J."/>
            <person name="Thoulutsang Y."/>
            <person name="Topham K."/>
            <person name="Towey S."/>
            <person name="Tsamla T."/>
            <person name="Tsomo N."/>
            <person name="Vallee D."/>
            <person name="Vassiliev H."/>
            <person name="Venkataraman V."/>
            <person name="Vinson J."/>
            <person name="Vo A."/>
            <person name="Wade C."/>
            <person name="Wang S."/>
            <person name="Wangchuk T."/>
            <person name="Wangdi T."/>
            <person name="Whittaker C."/>
            <person name="Wilkinson J."/>
            <person name="Wu Y."/>
            <person name="Wyman D."/>
            <person name="Yadav S."/>
            <person name="Yang S."/>
            <person name="Yang X."/>
            <person name="Yeager S."/>
            <person name="Yee E."/>
            <person name="Young G."/>
            <person name="Zainoun J."/>
            <person name="Zembeck L."/>
            <person name="Zimmer A."/>
            <person name="Zody M."/>
            <person name="Lander E."/>
        </authorList>
    </citation>
    <scope>NUCLEOTIDE SEQUENCE [LARGE SCALE GENOMIC DNA]</scope>
</reference>
<reference evidence="2" key="2">
    <citation type="submission" date="2025-08" db="UniProtKB">
        <authorList>
            <consortium name="Ensembl"/>
        </authorList>
    </citation>
    <scope>IDENTIFICATION</scope>
</reference>
<dbReference type="Ensembl" id="ENSCSAVT00000008865.1">
    <property type="protein sequence ID" value="ENSCSAVP00000008754.1"/>
    <property type="gene ID" value="ENSCSAVG00000005191.1"/>
</dbReference>
<feature type="transmembrane region" description="Helical" evidence="1">
    <location>
        <begin position="48"/>
        <end position="67"/>
    </location>
</feature>
<evidence type="ECO:0000256" key="1">
    <source>
        <dbReference type="SAM" id="Phobius"/>
    </source>
</evidence>